<proteinExistence type="predicted"/>
<organism evidence="1 2">
    <name type="scientific">Pseudomonas mandelii</name>
    <dbReference type="NCBI Taxonomy" id="75612"/>
    <lineage>
        <taxon>Bacteria</taxon>
        <taxon>Pseudomonadati</taxon>
        <taxon>Pseudomonadota</taxon>
        <taxon>Gammaproteobacteria</taxon>
        <taxon>Pseudomonadales</taxon>
        <taxon>Pseudomonadaceae</taxon>
        <taxon>Pseudomonas</taxon>
    </lineage>
</organism>
<evidence type="ECO:0008006" key="3">
    <source>
        <dbReference type="Google" id="ProtNLM"/>
    </source>
</evidence>
<dbReference type="AlphaFoldDB" id="A0A502IEC8"/>
<protein>
    <recommendedName>
        <fullName evidence="3">NERD domain-containing protein</fullName>
    </recommendedName>
</protein>
<evidence type="ECO:0000313" key="2">
    <source>
        <dbReference type="Proteomes" id="UP000320914"/>
    </source>
</evidence>
<sequence>MDTLAFVTICDEFFNSYEAAESRTRNGYEKVYEKARQQISDARQVLEAVIYLRQKLVILNHHKKLDYSKYTPVLDSIRDVARKELDPSFTALTETNWDELTRVIIENRKELHYFESETHPQLESKLHTFAHSYLRLRNFGVEFIEDDYKFYISDNSYELINNEIDRICREYGGEELLSALADRLGRTYNAITGRFMEYRQVSMGTTEVHAAMPFGYLMAIASKCAGTRGNTNPGLLDRLLILIADIIVVYEIQPYSQYEAMYISEEGLIEFIRTNILYDSFVGVAQTKASYASSLIRFLQAKFDGARYESFGVPVKDVTRVALALISKAETKKFTTVSAKDLALKTRMPEFKVAAAMDELLSVASGVVNSGLQFPPSSMDIDHYFKPAIKIGKIYKVFPKSIASLGCVNTVCASIALPNGKWANEIDSELGYAIEEYLRGAFLDKGISIAYGDRLGGDSDLEVDLLCETDEAIYIFEMKKKGLTRQAQSGDQSKILADLADSVLASHFQAMRIENVLKNNDSLQLVHKGVKKTVCLNNRQVQRISVSLPDFGALQDKTVLQRLLTIAALSKASHPDKSEDNKLKKWRDYSEKLKDLAMANGELGKNRMPFHNSLFMSIPQIIMLLDKSENANEFFKHIKSFIGTTTGSRDTYTEFLNRLTFLDRCKAEGLPV</sequence>
<evidence type="ECO:0000313" key="1">
    <source>
        <dbReference type="EMBL" id="TPG84745.1"/>
    </source>
</evidence>
<dbReference type="RefSeq" id="WP_140678561.1">
    <property type="nucleotide sequence ID" value="NZ_RCZA01000004.1"/>
</dbReference>
<dbReference type="EMBL" id="RCZA01000004">
    <property type="protein sequence ID" value="TPG84745.1"/>
    <property type="molecule type" value="Genomic_DNA"/>
</dbReference>
<accession>A0A502IEC8</accession>
<dbReference type="Proteomes" id="UP000320914">
    <property type="component" value="Unassembled WGS sequence"/>
</dbReference>
<reference evidence="1 2" key="1">
    <citation type="journal article" date="2019" name="Environ. Microbiol.">
        <title>Species interactions and distinct microbial communities in high Arctic permafrost affected cryosols are associated with the CH4 and CO2 gas fluxes.</title>
        <authorList>
            <person name="Altshuler I."/>
            <person name="Hamel J."/>
            <person name="Turney S."/>
            <person name="Magnuson E."/>
            <person name="Levesque R."/>
            <person name="Greer C."/>
            <person name="Whyte L.G."/>
        </authorList>
    </citation>
    <scope>NUCLEOTIDE SEQUENCE [LARGE SCALE GENOMIC DNA]</scope>
    <source>
        <strain evidence="1 2">OWC5</strain>
    </source>
</reference>
<comment type="caution">
    <text evidence="1">The sequence shown here is derived from an EMBL/GenBank/DDBJ whole genome shotgun (WGS) entry which is preliminary data.</text>
</comment>
<name>A0A502IEC8_9PSED</name>
<gene>
    <name evidence="1" type="ORF">EAH74_12015</name>
</gene>